<gene>
    <name evidence="6" type="ORF">H2LOC_000955</name>
</gene>
<sequence length="69" mass="7469">MYPEISFFGLYAPALLICAPVAYALASAVRLSLGFAGLYRFVWSRGLFNAAVFVCLLAVTLHYFSGASL</sequence>
<evidence type="ECO:0000313" key="7">
    <source>
        <dbReference type="Proteomes" id="UP000309061"/>
    </source>
</evidence>
<feature type="transmembrane region" description="Helical" evidence="5">
    <location>
        <begin position="42"/>
        <end position="64"/>
    </location>
</feature>
<dbReference type="AlphaFoldDB" id="A0A6B8KD34"/>
<evidence type="ECO:0000256" key="2">
    <source>
        <dbReference type="ARBA" id="ARBA00022692"/>
    </source>
</evidence>
<proteinExistence type="predicted"/>
<keyword evidence="4 5" id="KW-0472">Membrane</keyword>
<dbReference type="RefSeq" id="WP_136494685.1">
    <property type="nucleotide sequence ID" value="NZ_CP046052.1"/>
</dbReference>
<keyword evidence="1" id="KW-1003">Cell membrane</keyword>
<keyword evidence="2 5" id="KW-0812">Transmembrane</keyword>
<evidence type="ECO:0000256" key="5">
    <source>
        <dbReference type="SAM" id="Phobius"/>
    </source>
</evidence>
<dbReference type="InterPro" id="IPR012451">
    <property type="entry name" value="DUF1656"/>
</dbReference>
<evidence type="ECO:0000313" key="6">
    <source>
        <dbReference type="EMBL" id="QGM44380.1"/>
    </source>
</evidence>
<evidence type="ECO:0000256" key="1">
    <source>
        <dbReference type="ARBA" id="ARBA00022475"/>
    </source>
</evidence>
<dbReference type="Pfam" id="PF07869">
    <property type="entry name" value="DUF1656"/>
    <property type="match status" value="1"/>
</dbReference>
<keyword evidence="7" id="KW-1185">Reference proteome</keyword>
<name>A0A6B8KD34_9HYPH</name>
<accession>A0A6B8KD34</accession>
<evidence type="ECO:0000256" key="3">
    <source>
        <dbReference type="ARBA" id="ARBA00022989"/>
    </source>
</evidence>
<protein>
    <submittedName>
        <fullName evidence="6">DUF1656 domain-containing protein</fullName>
    </submittedName>
</protein>
<dbReference type="KEGG" id="mhey:H2LOC_000955"/>
<reference evidence="6 7" key="1">
    <citation type="submission" date="2019-11" db="EMBL/GenBank/DDBJ databases">
        <title>The genome sequence of Methylocystis heyeri.</title>
        <authorList>
            <person name="Oshkin I.Y."/>
            <person name="Miroshnikov K."/>
            <person name="Dedysh S.N."/>
        </authorList>
    </citation>
    <scope>NUCLEOTIDE SEQUENCE [LARGE SCALE GENOMIC DNA]</scope>
    <source>
        <strain evidence="6 7">H2</strain>
    </source>
</reference>
<keyword evidence="3 5" id="KW-1133">Transmembrane helix</keyword>
<dbReference type="Proteomes" id="UP000309061">
    <property type="component" value="Chromosome"/>
</dbReference>
<dbReference type="EMBL" id="CP046052">
    <property type="protein sequence ID" value="QGM44380.1"/>
    <property type="molecule type" value="Genomic_DNA"/>
</dbReference>
<evidence type="ECO:0000256" key="4">
    <source>
        <dbReference type="ARBA" id="ARBA00023136"/>
    </source>
</evidence>
<dbReference type="OrthoDB" id="7021192at2"/>
<organism evidence="6 7">
    <name type="scientific">Methylocystis heyeri</name>
    <dbReference type="NCBI Taxonomy" id="391905"/>
    <lineage>
        <taxon>Bacteria</taxon>
        <taxon>Pseudomonadati</taxon>
        <taxon>Pseudomonadota</taxon>
        <taxon>Alphaproteobacteria</taxon>
        <taxon>Hyphomicrobiales</taxon>
        <taxon>Methylocystaceae</taxon>
        <taxon>Methylocystis</taxon>
    </lineage>
</organism>